<keyword evidence="4" id="KW-1185">Reference proteome</keyword>
<dbReference type="InterPro" id="IPR036779">
    <property type="entry name" value="LysM_dom_sf"/>
</dbReference>
<evidence type="ECO:0000259" key="2">
    <source>
        <dbReference type="PROSITE" id="PS51782"/>
    </source>
</evidence>
<organism evidence="3 4">
    <name type="scientific">Humibacter ginsenosidimutans</name>
    <dbReference type="NCBI Taxonomy" id="2599293"/>
    <lineage>
        <taxon>Bacteria</taxon>
        <taxon>Bacillati</taxon>
        <taxon>Actinomycetota</taxon>
        <taxon>Actinomycetes</taxon>
        <taxon>Micrococcales</taxon>
        <taxon>Microbacteriaceae</taxon>
        <taxon>Humibacter</taxon>
    </lineage>
</organism>
<evidence type="ECO:0000313" key="3">
    <source>
        <dbReference type="EMBL" id="QDZ16626.1"/>
    </source>
</evidence>
<evidence type="ECO:0000313" key="4">
    <source>
        <dbReference type="Proteomes" id="UP000320216"/>
    </source>
</evidence>
<dbReference type="AlphaFoldDB" id="A0A5B8M891"/>
<dbReference type="KEGG" id="huw:FPZ11_01845"/>
<proteinExistence type="predicted"/>
<gene>
    <name evidence="3" type="ORF">FPZ11_01845</name>
</gene>
<dbReference type="EMBL" id="CP042305">
    <property type="protein sequence ID" value="QDZ16626.1"/>
    <property type="molecule type" value="Genomic_DNA"/>
</dbReference>
<dbReference type="Proteomes" id="UP000320216">
    <property type="component" value="Chromosome"/>
</dbReference>
<feature type="region of interest" description="Disordered" evidence="1">
    <location>
        <begin position="22"/>
        <end position="46"/>
    </location>
</feature>
<reference evidence="3 4" key="1">
    <citation type="submission" date="2019-07" db="EMBL/GenBank/DDBJ databases">
        <title>Full genome sequence of Humibacter sp. WJ7-1.</title>
        <authorList>
            <person name="Im W.-T."/>
        </authorList>
    </citation>
    <scope>NUCLEOTIDE SEQUENCE [LARGE SCALE GENOMIC DNA]</scope>
    <source>
        <strain evidence="3 4">WJ7-1</strain>
    </source>
</reference>
<protein>
    <submittedName>
        <fullName evidence="3">LysM domain-containing protein</fullName>
    </submittedName>
</protein>
<dbReference type="Gene3D" id="3.10.350.10">
    <property type="entry name" value="LysM domain"/>
    <property type="match status" value="1"/>
</dbReference>
<name>A0A5B8M891_9MICO</name>
<dbReference type="OrthoDB" id="4978043at2"/>
<sequence>MGVVAVGLAGCSAAVGKNVAHTTHSHSARAKTHTTKPTASAAPDPAMSHLATAEPAASPMPSPTLTPVPAGTVVAQGDVASPKGSIHYHYRVVANGDNTFSVQYSNFTSTVPIPVSVTLIDIPPRVGDGLTWHGVGDHVLGGPTTSPTGSTASLGSEDQPSYLKALVTYSSVASADGVPVELGPNKVLAVNAVTWNVPARSTNVHPVDHGVRTYAAGKVTATTSSGAPESYLIAPGDITSVVAERFGISVQDLIWLNANLQVFGDQQYLYEGTTLNLDPDRT</sequence>
<evidence type="ECO:0000256" key="1">
    <source>
        <dbReference type="SAM" id="MobiDB-lite"/>
    </source>
</evidence>
<feature type="domain" description="LysM" evidence="2">
    <location>
        <begin position="229"/>
        <end position="277"/>
    </location>
</feature>
<dbReference type="InterPro" id="IPR018392">
    <property type="entry name" value="LysM"/>
</dbReference>
<feature type="compositionally biased region" description="Basic residues" evidence="1">
    <location>
        <begin position="23"/>
        <end position="34"/>
    </location>
</feature>
<dbReference type="PROSITE" id="PS51782">
    <property type="entry name" value="LYSM"/>
    <property type="match status" value="1"/>
</dbReference>
<accession>A0A5B8M891</accession>